<dbReference type="Gene3D" id="2.60.120.260">
    <property type="entry name" value="Galactose-binding domain-like"/>
    <property type="match status" value="1"/>
</dbReference>
<evidence type="ECO:0000313" key="7">
    <source>
        <dbReference type="EMBL" id="KAK4284473.1"/>
    </source>
</evidence>
<evidence type="ECO:0000259" key="6">
    <source>
        <dbReference type="PROSITE" id="PS51760"/>
    </source>
</evidence>
<proteinExistence type="inferred from homology"/>
<keyword evidence="3" id="KW-0119">Carbohydrate metabolism</keyword>
<gene>
    <name evidence="7" type="ORF">QN277_001301</name>
</gene>
<comment type="similarity">
    <text evidence="1">Belongs to the glycosyl hydrolase 10 (cellulase F) family.</text>
</comment>
<evidence type="ECO:0000313" key="8">
    <source>
        <dbReference type="Proteomes" id="UP001293593"/>
    </source>
</evidence>
<dbReference type="AlphaFoldDB" id="A0AAE1N722"/>
<dbReference type="PROSITE" id="PS51760">
    <property type="entry name" value="GH10_2"/>
    <property type="match status" value="1"/>
</dbReference>
<evidence type="ECO:0000256" key="2">
    <source>
        <dbReference type="ARBA" id="ARBA00022801"/>
    </source>
</evidence>
<protein>
    <recommendedName>
        <fullName evidence="6">GH10 domain-containing protein</fullName>
    </recommendedName>
</protein>
<dbReference type="PANTHER" id="PTHR31490:SF2">
    <property type="entry name" value="GLYCOSYL HYDROLASE FAMILY 10 PROTEIN"/>
    <property type="match status" value="1"/>
</dbReference>
<dbReference type="Pfam" id="PF00331">
    <property type="entry name" value="Glyco_hydro_10"/>
    <property type="match status" value="1"/>
</dbReference>
<evidence type="ECO:0000256" key="4">
    <source>
        <dbReference type="ARBA" id="ARBA00023326"/>
    </source>
</evidence>
<organism evidence="7 8">
    <name type="scientific">Acacia crassicarpa</name>
    <name type="common">northern wattle</name>
    <dbReference type="NCBI Taxonomy" id="499986"/>
    <lineage>
        <taxon>Eukaryota</taxon>
        <taxon>Viridiplantae</taxon>
        <taxon>Streptophyta</taxon>
        <taxon>Embryophyta</taxon>
        <taxon>Tracheophyta</taxon>
        <taxon>Spermatophyta</taxon>
        <taxon>Magnoliopsida</taxon>
        <taxon>eudicotyledons</taxon>
        <taxon>Gunneridae</taxon>
        <taxon>Pentapetalae</taxon>
        <taxon>rosids</taxon>
        <taxon>fabids</taxon>
        <taxon>Fabales</taxon>
        <taxon>Fabaceae</taxon>
        <taxon>Caesalpinioideae</taxon>
        <taxon>mimosoid clade</taxon>
        <taxon>Acacieae</taxon>
        <taxon>Acacia</taxon>
    </lineage>
</organism>
<feature type="chain" id="PRO_5041944716" description="GH10 domain-containing protein" evidence="5">
    <location>
        <begin position="18"/>
        <end position="513"/>
    </location>
</feature>
<reference evidence="7" key="1">
    <citation type="submission" date="2023-10" db="EMBL/GenBank/DDBJ databases">
        <title>Chromosome-level genome of the transformable northern wattle, Acacia crassicarpa.</title>
        <authorList>
            <person name="Massaro I."/>
            <person name="Sinha N.R."/>
            <person name="Poethig S."/>
            <person name="Leichty A.R."/>
        </authorList>
    </citation>
    <scope>NUCLEOTIDE SEQUENCE</scope>
    <source>
        <strain evidence="7">Acra3RX</strain>
        <tissue evidence="7">Leaf</tissue>
    </source>
</reference>
<dbReference type="PANTHER" id="PTHR31490">
    <property type="entry name" value="GLYCOSYL HYDROLASE"/>
    <property type="match status" value="1"/>
</dbReference>
<keyword evidence="4" id="KW-0624">Polysaccharide degradation</keyword>
<sequence>MTLLLLLSFILFPGFEAKSSTYDYTSSIECLEHPQKPQYDGGIIKNPELNNGLKGWTVFGGARIEHRESRGNHYLVSHSRNKSHDSASQKIYLRKNRLYTLSAWIQVNEGNVTVKAVFKTINGFKHAGATIAKSNCWSMLKGGLTADSSGPAELYFESNNTSVEIWVDSISLQPFTYKEWRSHQYQSIEKTRKKIPGFPFGSAINKNILNNEAYQKWFTSRFTVATFENEMKWYSTERNQGQEDYSTADAMLEFAKQHDIAVRGHNVFWDDARYQPGWVPLLPPDQLNSAVQKRLSSVVSRYKDQLIAWDVVNENMHFKFLESKLGQNASARIYNEVHKIDRETTLFLNEFNTIEDSRDGSSTPAKYIQKIREIQSYYEYCGFTIGIGLESHFSTLNLPYMRAIIDTLAATGFPIWLTELDLTSQPKQAEYLEEILREAYSHPSVEGIVMWTAWRPEGCYRMCLTDNNFNNLPTGDVVDKLLQEWSNSTSVQYLKMMPAAAESMNTAMFKFAA</sequence>
<evidence type="ECO:0000256" key="5">
    <source>
        <dbReference type="SAM" id="SignalP"/>
    </source>
</evidence>
<keyword evidence="2" id="KW-0378">Hydrolase</keyword>
<dbReference type="EMBL" id="JAWXYG010000001">
    <property type="protein sequence ID" value="KAK4284473.1"/>
    <property type="molecule type" value="Genomic_DNA"/>
</dbReference>
<evidence type="ECO:0000256" key="3">
    <source>
        <dbReference type="ARBA" id="ARBA00023277"/>
    </source>
</evidence>
<dbReference type="SMART" id="SM00633">
    <property type="entry name" value="Glyco_10"/>
    <property type="match status" value="1"/>
</dbReference>
<keyword evidence="5" id="KW-0732">Signal</keyword>
<dbReference type="Gene3D" id="3.20.20.80">
    <property type="entry name" value="Glycosidases"/>
    <property type="match status" value="1"/>
</dbReference>
<dbReference type="GO" id="GO:0031176">
    <property type="term" value="F:endo-1,4-beta-xylanase activity"/>
    <property type="evidence" value="ECO:0007669"/>
    <property type="project" value="UniProtKB-ARBA"/>
</dbReference>
<dbReference type="SUPFAM" id="SSF49785">
    <property type="entry name" value="Galactose-binding domain-like"/>
    <property type="match status" value="1"/>
</dbReference>
<dbReference type="InterPro" id="IPR008979">
    <property type="entry name" value="Galactose-bd-like_sf"/>
</dbReference>
<comment type="caution">
    <text evidence="7">The sequence shown here is derived from an EMBL/GenBank/DDBJ whole genome shotgun (WGS) entry which is preliminary data.</text>
</comment>
<dbReference type="Proteomes" id="UP001293593">
    <property type="component" value="Unassembled WGS sequence"/>
</dbReference>
<keyword evidence="8" id="KW-1185">Reference proteome</keyword>
<feature type="domain" description="GH10" evidence="6">
    <location>
        <begin position="182"/>
        <end position="481"/>
    </location>
</feature>
<dbReference type="InterPro" id="IPR017853">
    <property type="entry name" value="GH"/>
</dbReference>
<name>A0AAE1N722_9FABA</name>
<dbReference type="SUPFAM" id="SSF51445">
    <property type="entry name" value="(Trans)glycosidases"/>
    <property type="match status" value="1"/>
</dbReference>
<accession>A0AAE1N722</accession>
<feature type="signal peptide" evidence="5">
    <location>
        <begin position="1"/>
        <end position="17"/>
    </location>
</feature>
<dbReference type="GO" id="GO:0000272">
    <property type="term" value="P:polysaccharide catabolic process"/>
    <property type="evidence" value="ECO:0007669"/>
    <property type="project" value="UniProtKB-KW"/>
</dbReference>
<dbReference type="InterPro" id="IPR044846">
    <property type="entry name" value="GH10"/>
</dbReference>
<dbReference type="InterPro" id="IPR001000">
    <property type="entry name" value="GH10_dom"/>
</dbReference>
<evidence type="ECO:0000256" key="1">
    <source>
        <dbReference type="ARBA" id="ARBA00007495"/>
    </source>
</evidence>